<sequence length="419" mass="45933">MKNIKHKTDNQISSELSRRKFIKAAGASLALLTFPGLATSLSVKNSAVNSPKSPKIVWVLLRGALDSLHTVVPTFDTQYQVLRPHLSTSFNKPLLPLDNGFALHPSLVNLHQWYQQKQLTPVVAVSSGYSRRSHFDGQDYLESGAGSIDYNTGWLARAIDVKNKRALAVSRSIPISLRSSEHVFTWYPTKLKSADDDIYQSLINLYQDDESLKTNLISGLEVMGVIGKEAVMQKDKMKQGKFVELSQSCAKLMIKEEGVDCAMLELGGWDTHNNQAKRLEKNLTELDDGLAALKTGLGGEWQNTIVIVGTEFGRTAKENGTGGTDHGTASALFLAGGALSPEKETSKGNVANTSSSKEVLIGGKIAGKWPGLTDTELFEQRDLMPTTNSFSWIAKVLTQHWGFTDAELLQVFPQLKQIS</sequence>
<dbReference type="Proteomes" id="UP000815846">
    <property type="component" value="Unassembled WGS sequence"/>
</dbReference>
<dbReference type="EMBL" id="PJAI02000010">
    <property type="protein sequence ID" value="TYK65537.1"/>
    <property type="molecule type" value="Genomic_DNA"/>
</dbReference>
<reference evidence="1 2" key="1">
    <citation type="submission" date="2019-08" db="EMBL/GenBank/DDBJ databases">
        <title>Microbe sample from Colwellia echini.</title>
        <authorList>
            <person name="Christiansen L."/>
            <person name="Pathiraja D."/>
            <person name="Schultz-Johansen M."/>
            <person name="Choi I.-G."/>
            <person name="Stougaard P."/>
        </authorList>
    </citation>
    <scope>NUCLEOTIDE SEQUENCE [LARGE SCALE GENOMIC DNA]</scope>
    <source>
        <strain evidence="1 2">A3</strain>
    </source>
</reference>
<dbReference type="Pfam" id="PF07394">
    <property type="entry name" value="DUF1501"/>
    <property type="match status" value="1"/>
</dbReference>
<dbReference type="PROSITE" id="PS51318">
    <property type="entry name" value="TAT"/>
    <property type="match status" value="1"/>
</dbReference>
<proteinExistence type="predicted"/>
<dbReference type="PANTHER" id="PTHR43737">
    <property type="entry name" value="BLL7424 PROTEIN"/>
    <property type="match status" value="1"/>
</dbReference>
<name>A0ABY3MWD9_9GAMM</name>
<dbReference type="InterPro" id="IPR006311">
    <property type="entry name" value="TAT_signal"/>
</dbReference>
<evidence type="ECO:0000313" key="1">
    <source>
        <dbReference type="EMBL" id="TYK65537.1"/>
    </source>
</evidence>
<protein>
    <submittedName>
        <fullName evidence="1">DUF1501 domain-containing protein</fullName>
    </submittedName>
</protein>
<evidence type="ECO:0000313" key="2">
    <source>
        <dbReference type="Proteomes" id="UP000815846"/>
    </source>
</evidence>
<comment type="caution">
    <text evidence="1">The sequence shown here is derived from an EMBL/GenBank/DDBJ whole genome shotgun (WGS) entry which is preliminary data.</text>
</comment>
<gene>
    <name evidence="1" type="ORF">CWS31_010175</name>
</gene>
<accession>A0ABY3MWD9</accession>
<dbReference type="PANTHER" id="PTHR43737:SF1">
    <property type="entry name" value="DUF1501 DOMAIN-CONTAINING PROTEIN"/>
    <property type="match status" value="1"/>
</dbReference>
<keyword evidence="2" id="KW-1185">Reference proteome</keyword>
<dbReference type="InterPro" id="IPR010869">
    <property type="entry name" value="DUF1501"/>
</dbReference>
<organism evidence="1 2">
    <name type="scientific">Colwellia echini</name>
    <dbReference type="NCBI Taxonomy" id="1982103"/>
    <lineage>
        <taxon>Bacteria</taxon>
        <taxon>Pseudomonadati</taxon>
        <taxon>Pseudomonadota</taxon>
        <taxon>Gammaproteobacteria</taxon>
        <taxon>Alteromonadales</taxon>
        <taxon>Colwelliaceae</taxon>
        <taxon>Colwellia</taxon>
    </lineage>
</organism>